<dbReference type="OrthoDB" id="9804286at2"/>
<dbReference type="RefSeq" id="WP_103371757.1">
    <property type="nucleotide sequence ID" value="NZ_CBCRVO010000003.1"/>
</dbReference>
<comment type="similarity">
    <text evidence="1">Belongs to the HesA/MoeB/ThiF family.</text>
</comment>
<dbReference type="GO" id="GO:0016779">
    <property type="term" value="F:nucleotidyltransferase activity"/>
    <property type="evidence" value="ECO:0007669"/>
    <property type="project" value="TreeGrafter"/>
</dbReference>
<sequence length="333" mass="37453">METRYSRQILYKNIGSEGQEQLAQSHVLIVGMGALGTHVAEGLTRSGVGELTIVDRDYIEYSNLQRQTLFTELDAQSALPKVVAAQKALEAIRSDIHIHSYIAHVDKVFLDKHGKDVDLIIDATDNFETRQRLNDFAYQQSIPWIYGAVVQSTYTEAAFIPGQTPCFNCVMPTLPSISMTCDTVGVIQPAVTMTTSLQIRDALKLLTNKEVAPRLTFGDIWEGSHHTIGFGRMHRDTCETCGSHPTYPYLNQADRQYAVLCGRDTVQYYNQHISQEMIVQFLGTKGMKYKQNDYMLMFEFKGHRIISFTGGRMLIHGMRDPNQAATLIGQLFG</sequence>
<dbReference type="GO" id="GO:0008146">
    <property type="term" value="F:sulfotransferase activity"/>
    <property type="evidence" value="ECO:0007669"/>
    <property type="project" value="TreeGrafter"/>
</dbReference>
<evidence type="ECO:0000256" key="1">
    <source>
        <dbReference type="ARBA" id="ARBA00009919"/>
    </source>
</evidence>
<dbReference type="Proteomes" id="UP000242712">
    <property type="component" value="Unassembled WGS sequence"/>
</dbReference>
<comment type="caution">
    <text evidence="3">The sequence shown here is derived from an EMBL/GenBank/DDBJ whole genome shotgun (WGS) entry which is preliminary data.</text>
</comment>
<dbReference type="AlphaFoldDB" id="A0A2K4FBQ2"/>
<keyword evidence="4" id="KW-1185">Reference proteome</keyword>
<evidence type="ECO:0000313" key="3">
    <source>
        <dbReference type="EMBL" id="POA08792.1"/>
    </source>
</evidence>
<dbReference type="GeneID" id="98298158"/>
<protein>
    <submittedName>
        <fullName evidence="3">Molybdopterin biosynthesis protein MoeB</fullName>
    </submittedName>
</protein>
<dbReference type="CDD" id="cd00757">
    <property type="entry name" value="ThiF_MoeB_HesA_family"/>
    <property type="match status" value="1"/>
</dbReference>
<dbReference type="Pfam" id="PF00899">
    <property type="entry name" value="ThiF"/>
    <property type="match status" value="1"/>
</dbReference>
<dbReference type="FunFam" id="3.40.50.720:FF:000080">
    <property type="entry name" value="Thiazole biosynthesis adenylyltransferase ThiF"/>
    <property type="match status" value="1"/>
</dbReference>
<reference evidence="3 4" key="1">
    <citation type="submission" date="2017-08" db="EMBL/GenBank/DDBJ databases">
        <title>Draft genome sequences of 64 type strains of genus Staph aureus.</title>
        <authorList>
            <person name="Cole K."/>
            <person name="Golubchik T."/>
            <person name="Russell J."/>
            <person name="Foster D."/>
            <person name="Llewelyn M."/>
            <person name="Wilson D."/>
            <person name="Crook D."/>
            <person name="Paul J."/>
        </authorList>
    </citation>
    <scope>NUCLEOTIDE SEQUENCE [LARGE SCALE GENOMIC DNA]</scope>
    <source>
        <strain evidence="3 4">DSM 29875</strain>
    </source>
</reference>
<dbReference type="InterPro" id="IPR045886">
    <property type="entry name" value="ThiF/MoeB/HesA"/>
</dbReference>
<dbReference type="InterPro" id="IPR035985">
    <property type="entry name" value="Ubiquitin-activating_enz"/>
</dbReference>
<proteinExistence type="inferred from homology"/>
<feature type="domain" description="THIF-type NAD/FAD binding fold" evidence="2">
    <location>
        <begin position="5"/>
        <end position="232"/>
    </location>
</feature>
<gene>
    <name evidence="3" type="ORF">CD039_07320</name>
</gene>
<accession>A0A2K4FBQ2</accession>
<evidence type="ECO:0000259" key="2">
    <source>
        <dbReference type="Pfam" id="PF00899"/>
    </source>
</evidence>
<name>A0A2K4FBQ2_9STAP</name>
<dbReference type="InterPro" id="IPR000594">
    <property type="entry name" value="ThiF_NAD_FAD-bd"/>
</dbReference>
<dbReference type="GO" id="GO:0005829">
    <property type="term" value="C:cytosol"/>
    <property type="evidence" value="ECO:0007669"/>
    <property type="project" value="TreeGrafter"/>
</dbReference>
<dbReference type="GO" id="GO:0004792">
    <property type="term" value="F:thiosulfate-cyanide sulfurtransferase activity"/>
    <property type="evidence" value="ECO:0007669"/>
    <property type="project" value="TreeGrafter"/>
</dbReference>
<dbReference type="PANTHER" id="PTHR10953:SF102">
    <property type="entry name" value="ADENYLYLTRANSFERASE AND SULFURTRANSFERASE MOCS3"/>
    <property type="match status" value="1"/>
</dbReference>
<dbReference type="SUPFAM" id="SSF69572">
    <property type="entry name" value="Activating enzymes of the ubiquitin-like proteins"/>
    <property type="match status" value="1"/>
</dbReference>
<organism evidence="3 4">
    <name type="scientific">Staphylococcus argensis</name>
    <dbReference type="NCBI Taxonomy" id="1607738"/>
    <lineage>
        <taxon>Bacteria</taxon>
        <taxon>Bacillati</taxon>
        <taxon>Bacillota</taxon>
        <taxon>Bacilli</taxon>
        <taxon>Bacillales</taxon>
        <taxon>Staphylococcaceae</taxon>
        <taxon>Staphylococcus</taxon>
    </lineage>
</organism>
<evidence type="ECO:0000313" key="4">
    <source>
        <dbReference type="Proteomes" id="UP000242712"/>
    </source>
</evidence>
<dbReference type="PANTHER" id="PTHR10953">
    <property type="entry name" value="UBIQUITIN-ACTIVATING ENZYME E1"/>
    <property type="match status" value="1"/>
</dbReference>
<dbReference type="Gene3D" id="3.40.50.720">
    <property type="entry name" value="NAD(P)-binding Rossmann-like Domain"/>
    <property type="match status" value="1"/>
</dbReference>
<dbReference type="GO" id="GO:0008641">
    <property type="term" value="F:ubiquitin-like modifier activating enzyme activity"/>
    <property type="evidence" value="ECO:0007669"/>
    <property type="project" value="InterPro"/>
</dbReference>
<dbReference type="EMBL" id="PPPX01000011">
    <property type="protein sequence ID" value="POA08792.1"/>
    <property type="molecule type" value="Genomic_DNA"/>
</dbReference>